<accession>A0A2S9IZZ3</accession>
<dbReference type="AlphaFoldDB" id="A0A2S9IZZ3"/>
<protein>
    <submittedName>
        <fullName evidence="1">Uncharacterized protein</fullName>
    </submittedName>
</protein>
<dbReference type="EMBL" id="PVBQ01000017">
    <property type="protein sequence ID" value="PRD46099.1"/>
    <property type="molecule type" value="Genomic_DNA"/>
</dbReference>
<comment type="caution">
    <text evidence="1">The sequence shown here is derived from an EMBL/GenBank/DDBJ whole genome shotgun (WGS) entry which is preliminary data.</text>
</comment>
<organism evidence="1 2">
    <name type="scientific">Sphingobacterium haloxyli</name>
    <dbReference type="NCBI Taxonomy" id="2100533"/>
    <lineage>
        <taxon>Bacteria</taxon>
        <taxon>Pseudomonadati</taxon>
        <taxon>Bacteroidota</taxon>
        <taxon>Sphingobacteriia</taxon>
        <taxon>Sphingobacteriales</taxon>
        <taxon>Sphingobacteriaceae</taxon>
        <taxon>Sphingobacterium</taxon>
    </lineage>
</organism>
<sequence>MIFEHDNCAGIKIFYHQKEDGRDNFEEITQNIARHFKDKVNVRNRVFNKTHCVALPQVRQLNDFLSRQIIA</sequence>
<evidence type="ECO:0000313" key="2">
    <source>
        <dbReference type="Proteomes" id="UP000239711"/>
    </source>
</evidence>
<evidence type="ECO:0000313" key="1">
    <source>
        <dbReference type="EMBL" id="PRD46099.1"/>
    </source>
</evidence>
<name>A0A2S9IZZ3_9SPHI</name>
<dbReference type="Proteomes" id="UP000239711">
    <property type="component" value="Unassembled WGS sequence"/>
</dbReference>
<proteinExistence type="predicted"/>
<gene>
    <name evidence="1" type="ORF">C5745_16885</name>
</gene>
<reference evidence="1 2" key="1">
    <citation type="submission" date="2018-02" db="EMBL/GenBank/DDBJ databases">
        <title>The draft genome of Sphingobacterium sp. 5JN-11.</title>
        <authorList>
            <person name="Liu L."/>
            <person name="Li L."/>
            <person name="Liang L."/>
            <person name="Zhang X."/>
            <person name="Wang T."/>
        </authorList>
    </citation>
    <scope>NUCLEOTIDE SEQUENCE [LARGE SCALE GENOMIC DNA]</scope>
    <source>
        <strain evidence="1 2">5JN-11</strain>
    </source>
</reference>
<keyword evidence="2" id="KW-1185">Reference proteome</keyword>